<comment type="caution">
    <text evidence="3">The sequence shown here is derived from an EMBL/GenBank/DDBJ whole genome shotgun (WGS) entry which is preliminary data.</text>
</comment>
<dbReference type="PROSITE" id="PS50127">
    <property type="entry name" value="UBC_2"/>
    <property type="match status" value="1"/>
</dbReference>
<dbReference type="SMART" id="SM00212">
    <property type="entry name" value="UBCc"/>
    <property type="match status" value="1"/>
</dbReference>
<feature type="region of interest" description="Disordered" evidence="1">
    <location>
        <begin position="403"/>
        <end position="497"/>
    </location>
</feature>
<name>A0A2T7PBT6_POMCA</name>
<sequence>MAQTLRKSDKAQETFYLKTGTMVTADAQRKRAMRRLLQDQQELRQSPVSNVSAEPLDINIFEWHCNIRQDDAIYHMVLFLPNNYPYDSPSAEFLPTSFLFSGGATMTGTKGTKVCLNIFSDFAKYHLTEWTNQKGYGWSPGYTVQTVLMNLVAFLAETAGEQQKTANVSLSKSFTCQDCGHTYSKPFPALDAEQETSGHQFESKSELFGYGLSVSGPAHRPSLTTPCEFMTAESFYGMQASMGFVHSTLKEKLMFFLPIWQDASEAYLSESFRRNVMWYVKDDSNLGFLDTDMEYRLLHTFRRTEVSRKILAFQVLFLAIAQPSSMSRKELVHRYDQNYGFPTEEMVLNLEPWDDKVTFEKLVESLKYSIETKDYHWTLPKTAGGWTVVLKKYQAEEKAKKAAEAKERIKDGRADMNEESPETRTVKGKGRGKRSKGVDDLEFEESEEERADRLEPPGKRQKEDEERKGRGRGRKQGQGAKSATVKPGGKKRGGRRS</sequence>
<dbReference type="InterPro" id="IPR050113">
    <property type="entry name" value="Ub_conjugating_enzyme"/>
</dbReference>
<proteinExistence type="predicted"/>
<feature type="domain" description="UBC core" evidence="2">
    <location>
        <begin position="31"/>
        <end position="200"/>
    </location>
</feature>
<organism evidence="3 4">
    <name type="scientific">Pomacea canaliculata</name>
    <name type="common">Golden apple snail</name>
    <dbReference type="NCBI Taxonomy" id="400727"/>
    <lineage>
        <taxon>Eukaryota</taxon>
        <taxon>Metazoa</taxon>
        <taxon>Spiralia</taxon>
        <taxon>Lophotrochozoa</taxon>
        <taxon>Mollusca</taxon>
        <taxon>Gastropoda</taxon>
        <taxon>Caenogastropoda</taxon>
        <taxon>Architaenioglossa</taxon>
        <taxon>Ampullarioidea</taxon>
        <taxon>Ampullariidae</taxon>
        <taxon>Pomacea</taxon>
    </lineage>
</organism>
<feature type="compositionally biased region" description="Acidic residues" evidence="1">
    <location>
        <begin position="440"/>
        <end position="449"/>
    </location>
</feature>
<feature type="compositionally biased region" description="Basic residues" evidence="1">
    <location>
        <begin position="488"/>
        <end position="497"/>
    </location>
</feature>
<dbReference type="SUPFAM" id="SSF54495">
    <property type="entry name" value="UBC-like"/>
    <property type="match status" value="1"/>
</dbReference>
<dbReference type="InterPro" id="IPR000608">
    <property type="entry name" value="UBC"/>
</dbReference>
<dbReference type="Pfam" id="PF00179">
    <property type="entry name" value="UQ_con"/>
    <property type="match status" value="1"/>
</dbReference>
<dbReference type="CDD" id="cd23955">
    <property type="entry name" value="UBCc_invertebrate"/>
    <property type="match status" value="1"/>
</dbReference>
<keyword evidence="4" id="KW-1185">Reference proteome</keyword>
<feature type="compositionally biased region" description="Basic and acidic residues" evidence="1">
    <location>
        <begin position="403"/>
        <end position="425"/>
    </location>
</feature>
<dbReference type="Proteomes" id="UP000245119">
    <property type="component" value="Linkage Group LG5"/>
</dbReference>
<evidence type="ECO:0000256" key="1">
    <source>
        <dbReference type="SAM" id="MobiDB-lite"/>
    </source>
</evidence>
<dbReference type="AlphaFoldDB" id="A0A2T7PBT6"/>
<gene>
    <name evidence="3" type="ORF">C0Q70_10151</name>
</gene>
<protein>
    <recommendedName>
        <fullName evidence="2">UBC core domain-containing protein</fullName>
    </recommendedName>
</protein>
<evidence type="ECO:0000313" key="3">
    <source>
        <dbReference type="EMBL" id="PVD30876.1"/>
    </source>
</evidence>
<dbReference type="PANTHER" id="PTHR24067">
    <property type="entry name" value="UBIQUITIN-CONJUGATING ENZYME E2"/>
    <property type="match status" value="1"/>
</dbReference>
<evidence type="ECO:0000259" key="2">
    <source>
        <dbReference type="PROSITE" id="PS50127"/>
    </source>
</evidence>
<dbReference type="STRING" id="400727.A0A2T7PBT6"/>
<feature type="compositionally biased region" description="Basic and acidic residues" evidence="1">
    <location>
        <begin position="450"/>
        <end position="468"/>
    </location>
</feature>
<evidence type="ECO:0000313" key="4">
    <source>
        <dbReference type="Proteomes" id="UP000245119"/>
    </source>
</evidence>
<dbReference type="Gene3D" id="3.10.110.10">
    <property type="entry name" value="Ubiquitin Conjugating Enzyme"/>
    <property type="match status" value="1"/>
</dbReference>
<reference evidence="3 4" key="1">
    <citation type="submission" date="2018-04" db="EMBL/GenBank/DDBJ databases">
        <title>The genome of golden apple snail Pomacea canaliculata provides insight into stress tolerance and invasive adaptation.</title>
        <authorList>
            <person name="Liu C."/>
            <person name="Liu B."/>
            <person name="Ren Y."/>
            <person name="Zhang Y."/>
            <person name="Wang H."/>
            <person name="Li S."/>
            <person name="Jiang F."/>
            <person name="Yin L."/>
            <person name="Zhang G."/>
            <person name="Qian W."/>
            <person name="Fan W."/>
        </authorList>
    </citation>
    <scope>NUCLEOTIDE SEQUENCE [LARGE SCALE GENOMIC DNA]</scope>
    <source>
        <strain evidence="3">SZHN2017</strain>
        <tissue evidence="3">Muscle</tissue>
    </source>
</reference>
<dbReference type="OrthoDB" id="109543at2759"/>
<feature type="compositionally biased region" description="Basic residues" evidence="1">
    <location>
        <begin position="426"/>
        <end position="435"/>
    </location>
</feature>
<accession>A0A2T7PBT6</accession>
<dbReference type="InterPro" id="IPR016135">
    <property type="entry name" value="UBQ-conjugating_enzyme/RWD"/>
</dbReference>
<dbReference type="EMBL" id="PZQS01000005">
    <property type="protein sequence ID" value="PVD30876.1"/>
    <property type="molecule type" value="Genomic_DNA"/>
</dbReference>